<proteinExistence type="predicted"/>
<reference evidence="1 2" key="1">
    <citation type="submission" date="2016-04" db="EMBL/GenBank/DDBJ databases">
        <title>The genome of Intoshia linei affirms orthonectids as highly simplified spiralians.</title>
        <authorList>
            <person name="Mikhailov K.V."/>
            <person name="Slusarev G.S."/>
            <person name="Nikitin M.A."/>
            <person name="Logacheva M.D."/>
            <person name="Penin A."/>
            <person name="Aleoshin V."/>
            <person name="Panchin Y.V."/>
        </authorList>
    </citation>
    <scope>NUCLEOTIDE SEQUENCE [LARGE SCALE GENOMIC DNA]</scope>
    <source>
        <strain evidence="1">Intl2013</strain>
        <tissue evidence="1">Whole animal</tissue>
    </source>
</reference>
<dbReference type="AlphaFoldDB" id="A0A177AP84"/>
<keyword evidence="2" id="KW-1185">Reference proteome</keyword>
<evidence type="ECO:0000313" key="2">
    <source>
        <dbReference type="Proteomes" id="UP000078046"/>
    </source>
</evidence>
<protein>
    <submittedName>
        <fullName evidence="1">Uncharacterized protein</fullName>
    </submittedName>
</protein>
<dbReference type="EMBL" id="LWCA01002469">
    <property type="protein sequence ID" value="OAF63847.1"/>
    <property type="molecule type" value="Genomic_DNA"/>
</dbReference>
<organism evidence="1 2">
    <name type="scientific">Intoshia linei</name>
    <dbReference type="NCBI Taxonomy" id="1819745"/>
    <lineage>
        <taxon>Eukaryota</taxon>
        <taxon>Metazoa</taxon>
        <taxon>Spiralia</taxon>
        <taxon>Lophotrochozoa</taxon>
        <taxon>Mesozoa</taxon>
        <taxon>Orthonectida</taxon>
        <taxon>Rhopaluridae</taxon>
        <taxon>Intoshia</taxon>
    </lineage>
</organism>
<name>A0A177AP84_9BILA</name>
<sequence>MIVVISDPYKVYAFKCIPLQNSVNANFVCTAIDDVIRELPIERKNSYY</sequence>
<comment type="caution">
    <text evidence="1">The sequence shown here is derived from an EMBL/GenBank/DDBJ whole genome shotgun (WGS) entry which is preliminary data.</text>
</comment>
<dbReference type="Proteomes" id="UP000078046">
    <property type="component" value="Unassembled WGS sequence"/>
</dbReference>
<accession>A0A177AP84</accession>
<evidence type="ECO:0000313" key="1">
    <source>
        <dbReference type="EMBL" id="OAF63847.1"/>
    </source>
</evidence>
<gene>
    <name evidence="1" type="ORF">A3Q56_08447</name>
</gene>